<dbReference type="AlphaFoldDB" id="A0A917CGU9"/>
<keyword evidence="4" id="KW-1185">Reference proteome</keyword>
<evidence type="ECO:0000313" key="4">
    <source>
        <dbReference type="Proteomes" id="UP000637643"/>
    </source>
</evidence>
<dbReference type="GO" id="GO:0016787">
    <property type="term" value="F:hydrolase activity"/>
    <property type="evidence" value="ECO:0007669"/>
    <property type="project" value="InterPro"/>
</dbReference>
<gene>
    <name evidence="3" type="ORF">GCM10010912_37070</name>
</gene>
<reference evidence="3" key="2">
    <citation type="submission" date="2020-09" db="EMBL/GenBank/DDBJ databases">
        <authorList>
            <person name="Sun Q."/>
            <person name="Zhou Y."/>
        </authorList>
    </citation>
    <scope>NUCLEOTIDE SEQUENCE</scope>
    <source>
        <strain evidence="3">CGMCC 1.16134</strain>
    </source>
</reference>
<keyword evidence="1" id="KW-0472">Membrane</keyword>
<dbReference type="InterPro" id="IPR029052">
    <property type="entry name" value="Metallo-depent_PP-like"/>
</dbReference>
<feature type="transmembrane region" description="Helical" evidence="1">
    <location>
        <begin position="37"/>
        <end position="57"/>
    </location>
</feature>
<proteinExistence type="predicted"/>
<keyword evidence="1" id="KW-1133">Transmembrane helix</keyword>
<reference evidence="3" key="1">
    <citation type="journal article" date="2014" name="Int. J. Syst. Evol. Microbiol.">
        <title>Complete genome sequence of Corynebacterium casei LMG S-19264T (=DSM 44701T), isolated from a smear-ripened cheese.</title>
        <authorList>
            <consortium name="US DOE Joint Genome Institute (JGI-PGF)"/>
            <person name="Walter F."/>
            <person name="Albersmeier A."/>
            <person name="Kalinowski J."/>
            <person name="Ruckert C."/>
        </authorList>
    </citation>
    <scope>NUCLEOTIDE SEQUENCE</scope>
    <source>
        <strain evidence="3">CGMCC 1.16134</strain>
    </source>
</reference>
<dbReference type="Proteomes" id="UP000637643">
    <property type="component" value="Unassembled WGS sequence"/>
</dbReference>
<feature type="transmembrane region" description="Helical" evidence="1">
    <location>
        <begin position="6"/>
        <end position="25"/>
    </location>
</feature>
<evidence type="ECO:0000259" key="2">
    <source>
        <dbReference type="Pfam" id="PF00149"/>
    </source>
</evidence>
<feature type="domain" description="Calcineurin-like phosphoesterase" evidence="2">
    <location>
        <begin position="146"/>
        <end position="309"/>
    </location>
</feature>
<dbReference type="CDD" id="cd07385">
    <property type="entry name" value="MPP_YkuE_C"/>
    <property type="match status" value="1"/>
</dbReference>
<dbReference type="InterPro" id="IPR051158">
    <property type="entry name" value="Metallophosphoesterase_sf"/>
</dbReference>
<dbReference type="Gene3D" id="3.60.21.10">
    <property type="match status" value="1"/>
</dbReference>
<name>A0A917CGU9_9BACL</name>
<accession>A0A917CGU9</accession>
<dbReference type="PANTHER" id="PTHR31302">
    <property type="entry name" value="TRANSMEMBRANE PROTEIN WITH METALLOPHOSPHOESTERASE DOMAIN-RELATED"/>
    <property type="match status" value="1"/>
</dbReference>
<feature type="transmembrane region" description="Helical" evidence="1">
    <location>
        <begin position="69"/>
        <end position="91"/>
    </location>
</feature>
<dbReference type="PANTHER" id="PTHR31302:SF0">
    <property type="entry name" value="TRANSMEMBRANE PROTEIN WITH METALLOPHOSPHOESTERASE DOMAIN"/>
    <property type="match status" value="1"/>
</dbReference>
<evidence type="ECO:0000256" key="1">
    <source>
        <dbReference type="SAM" id="Phobius"/>
    </source>
</evidence>
<evidence type="ECO:0000313" key="3">
    <source>
        <dbReference type="EMBL" id="GGF88423.1"/>
    </source>
</evidence>
<dbReference type="RefSeq" id="WP_189027453.1">
    <property type="nucleotide sequence ID" value="NZ_BMKR01000015.1"/>
</dbReference>
<feature type="transmembrane region" description="Helical" evidence="1">
    <location>
        <begin position="103"/>
        <end position="122"/>
    </location>
</feature>
<dbReference type="Pfam" id="PF00149">
    <property type="entry name" value="Metallophos"/>
    <property type="match status" value="1"/>
</dbReference>
<dbReference type="InterPro" id="IPR004843">
    <property type="entry name" value="Calcineurin-like_PHP"/>
</dbReference>
<keyword evidence="1" id="KW-0812">Transmembrane</keyword>
<organism evidence="3 4">
    <name type="scientific">Paenibacillus albidus</name>
    <dbReference type="NCBI Taxonomy" id="2041023"/>
    <lineage>
        <taxon>Bacteria</taxon>
        <taxon>Bacillati</taxon>
        <taxon>Bacillota</taxon>
        <taxon>Bacilli</taxon>
        <taxon>Bacillales</taxon>
        <taxon>Paenibacillaceae</taxon>
        <taxon>Paenibacillus</taxon>
    </lineage>
</organism>
<dbReference type="EMBL" id="BMKR01000015">
    <property type="protein sequence ID" value="GGF88423.1"/>
    <property type="molecule type" value="Genomic_DNA"/>
</dbReference>
<dbReference type="SUPFAM" id="SSF56300">
    <property type="entry name" value="Metallo-dependent phosphatases"/>
    <property type="match status" value="1"/>
</dbReference>
<protein>
    <submittedName>
        <fullName evidence="3">Phosphoesterase</fullName>
    </submittedName>
</protein>
<sequence>MFVLAGIAFLLVYGVLVFYIGWSGWRWMKPVVAARFRLFYVIALIFLALSFILGRLFSSISLLGIIGSYWLGIFSLLLLLLPLVHLSMWLLRLTRLPRHGVQKWAGSITLVVLLSLLAYGSFNAYSPVVREYDIQIDKPVEGMPGMKIVMAADMHFGLLSGPAHAKRMVKEINALEPDLVLYPGDLIDDNLDAYVNSGIGEIIKDIEATYGVYASLGNHDKLEGPTQKLIDVLEQSNMSVLYDEVIKVEDKLTLIGRKDRTEKDRAELADLIKKADMEIPVILLEHQPYDLDIAAQNKVDLMVSGHTHRGQIAPAHLITGAIFENDWGYLRKGSMHSVVTSGYGFWGPPLRIGSRSEIVLLNVKFK</sequence>
<comment type="caution">
    <text evidence="3">The sequence shown here is derived from an EMBL/GenBank/DDBJ whole genome shotgun (WGS) entry which is preliminary data.</text>
</comment>